<dbReference type="SUPFAM" id="SSF82649">
    <property type="entry name" value="SufE/NifU"/>
    <property type="match status" value="1"/>
</dbReference>
<comment type="catalytic activity">
    <reaction evidence="7">
        <text>L-lysyl-[lipoyl-carrier protein] + (R)-lipoate + ATP = N(6)-[(R)-lipoyl]-L-lysyl-[lipoyl-carrier protein] + AMP + diphosphate + H(+)</text>
        <dbReference type="Rhea" id="RHEA:49288"/>
        <dbReference type="Rhea" id="RHEA-COMP:10500"/>
        <dbReference type="Rhea" id="RHEA-COMP:10502"/>
        <dbReference type="ChEBI" id="CHEBI:15378"/>
        <dbReference type="ChEBI" id="CHEBI:29969"/>
        <dbReference type="ChEBI" id="CHEBI:30616"/>
        <dbReference type="ChEBI" id="CHEBI:33019"/>
        <dbReference type="ChEBI" id="CHEBI:83088"/>
        <dbReference type="ChEBI" id="CHEBI:83099"/>
        <dbReference type="ChEBI" id="CHEBI:456215"/>
        <dbReference type="EC" id="6.3.1.20"/>
    </reaction>
</comment>
<dbReference type="EC" id="6.3.1.20" evidence="3"/>
<dbReference type="HOGENOM" id="CLU_022986_0_2_10"/>
<evidence type="ECO:0000256" key="6">
    <source>
        <dbReference type="ARBA" id="ARBA00022840"/>
    </source>
</evidence>
<dbReference type="InterPro" id="IPR004562">
    <property type="entry name" value="LipoylTrfase_LipoateP_Ligase"/>
</dbReference>
<dbReference type="Pfam" id="PF21948">
    <property type="entry name" value="LplA-B_cat"/>
    <property type="match status" value="1"/>
</dbReference>
<dbReference type="GO" id="GO:0005737">
    <property type="term" value="C:cytoplasm"/>
    <property type="evidence" value="ECO:0007669"/>
    <property type="project" value="TreeGrafter"/>
</dbReference>
<evidence type="ECO:0000256" key="2">
    <source>
        <dbReference type="ARBA" id="ARBA00005124"/>
    </source>
</evidence>
<dbReference type="InterPro" id="IPR019491">
    <property type="entry name" value="Lipoate_protein_ligase_C"/>
</dbReference>
<dbReference type="AlphaFoldDB" id="K0X906"/>
<accession>K0X906</accession>
<dbReference type="PANTHER" id="PTHR12561">
    <property type="entry name" value="LIPOATE-PROTEIN LIGASE"/>
    <property type="match status" value="1"/>
</dbReference>
<dbReference type="GeneID" id="77848730"/>
<dbReference type="GO" id="GO:0016979">
    <property type="term" value="F:lipoate-protein ligase activity"/>
    <property type="evidence" value="ECO:0007669"/>
    <property type="project" value="UniProtKB-EC"/>
</dbReference>
<dbReference type="InterPro" id="IPR045864">
    <property type="entry name" value="aa-tRNA-synth_II/BPL/LPL"/>
</dbReference>
<keyword evidence="4 9" id="KW-0436">Ligase</keyword>
<dbReference type="SUPFAM" id="SSF55681">
    <property type="entry name" value="Class II aaRS and biotin synthetases"/>
    <property type="match status" value="1"/>
</dbReference>
<dbReference type="InterPro" id="IPR004143">
    <property type="entry name" value="BPL_LPL_catalytic"/>
</dbReference>
<keyword evidence="9" id="KW-0808">Transferase</keyword>
<evidence type="ECO:0000256" key="3">
    <source>
        <dbReference type="ARBA" id="ARBA00012367"/>
    </source>
</evidence>
<sequence length="324" mass="37960">MKYIALPDKAVRRLSFYLAMEEYIAHNRPGEDCFFMWQVNPTVIFGRNQLMENEINFDYVRSHRIEYYRRKSGGGCVYADFSNIMFSYITDDFNVSFTFDRYLQLIAHTLNKLGVKAVASGRNDITVDGKKVSGNAFYRTSGRSIVHGTMLFDTNLEDLVLSITPNNEKLITKGIESVRKRVTNLKEYLDIDIEEFKRFIRSSLCDHEECLTQKDIVHIEKIETEYLRDEWILGNNPRYTWIRKGYVPAGEIEIRLEIKNGIIKSMNLVGDYFLVGEIDEFLNKFQNVPFTPQSVNRILDDNPIENYIRQLSRKNFIDILFNNN</sequence>
<evidence type="ECO:0000259" key="8">
    <source>
        <dbReference type="PROSITE" id="PS51733"/>
    </source>
</evidence>
<evidence type="ECO:0000313" key="10">
    <source>
        <dbReference type="Proteomes" id="UP000006044"/>
    </source>
</evidence>
<dbReference type="GO" id="GO:0005524">
    <property type="term" value="F:ATP binding"/>
    <property type="evidence" value="ECO:0007669"/>
    <property type="project" value="UniProtKB-KW"/>
</dbReference>
<evidence type="ECO:0000256" key="1">
    <source>
        <dbReference type="ARBA" id="ARBA00005085"/>
    </source>
</evidence>
<proteinExistence type="predicted"/>
<keyword evidence="5" id="KW-0547">Nucleotide-binding</keyword>
<dbReference type="Proteomes" id="UP000006044">
    <property type="component" value="Unassembled WGS sequence"/>
</dbReference>
<dbReference type="STRING" id="742726.HMPREF9448_01464"/>
<dbReference type="Gene3D" id="3.30.390.50">
    <property type="entry name" value="CO dehydrogenase flavoprotein, C-terminal domain"/>
    <property type="match status" value="1"/>
</dbReference>
<evidence type="ECO:0000256" key="5">
    <source>
        <dbReference type="ARBA" id="ARBA00022741"/>
    </source>
</evidence>
<evidence type="ECO:0000256" key="4">
    <source>
        <dbReference type="ARBA" id="ARBA00022598"/>
    </source>
</evidence>
<dbReference type="Pfam" id="PF10437">
    <property type="entry name" value="Lip_prot_lig_C"/>
    <property type="match status" value="1"/>
</dbReference>
<dbReference type="RefSeq" id="WP_008861925.1">
    <property type="nucleotide sequence ID" value="NZ_JH815204.1"/>
</dbReference>
<dbReference type="PROSITE" id="PS51733">
    <property type="entry name" value="BPL_LPL_CATALYTIC"/>
    <property type="match status" value="1"/>
</dbReference>
<protein>
    <recommendedName>
        <fullName evidence="3">lipoate--protein ligase</fullName>
        <ecNumber evidence="3">6.3.1.20</ecNumber>
    </recommendedName>
</protein>
<keyword evidence="10" id="KW-1185">Reference proteome</keyword>
<dbReference type="UniPathway" id="UPA00537">
    <property type="reaction ID" value="UER00594"/>
</dbReference>
<dbReference type="eggNOG" id="COG0095">
    <property type="taxonomic scope" value="Bacteria"/>
</dbReference>
<evidence type="ECO:0000313" key="9">
    <source>
        <dbReference type="EMBL" id="EJZ64204.1"/>
    </source>
</evidence>
<organism evidence="9 10">
    <name type="scientific">Barnesiella intestinihominis YIT 11860</name>
    <dbReference type="NCBI Taxonomy" id="742726"/>
    <lineage>
        <taxon>Bacteria</taxon>
        <taxon>Pseudomonadati</taxon>
        <taxon>Bacteroidota</taxon>
        <taxon>Bacteroidia</taxon>
        <taxon>Bacteroidales</taxon>
        <taxon>Barnesiellaceae</taxon>
        <taxon>Barnesiella</taxon>
    </lineage>
</organism>
<dbReference type="Gene3D" id="3.30.930.10">
    <property type="entry name" value="Bira Bifunctional Protein, Domain 2"/>
    <property type="match status" value="1"/>
</dbReference>
<dbReference type="EMBL" id="ADLE01000009">
    <property type="protein sequence ID" value="EJZ64204.1"/>
    <property type="molecule type" value="Genomic_DNA"/>
</dbReference>
<name>K0X906_9BACT</name>
<dbReference type="NCBIfam" id="TIGR00545">
    <property type="entry name" value="lipoyltrans"/>
    <property type="match status" value="1"/>
</dbReference>
<comment type="caution">
    <text evidence="9">The sequence shown here is derived from an EMBL/GenBank/DDBJ whole genome shotgun (WGS) entry which is preliminary data.</text>
</comment>
<dbReference type="CDD" id="cd16443">
    <property type="entry name" value="LplA"/>
    <property type="match status" value="1"/>
</dbReference>
<comment type="pathway">
    <text evidence="2">Protein modification; protein lipoylation via exogenous pathway; protein N(6)-(lipoyl)lysine from lipoate: step 1/2.</text>
</comment>
<evidence type="ECO:0000256" key="7">
    <source>
        <dbReference type="ARBA" id="ARBA00048037"/>
    </source>
</evidence>
<dbReference type="OrthoDB" id="9787898at2"/>
<dbReference type="PANTHER" id="PTHR12561:SF3">
    <property type="entry name" value="LIPOYLTRANSFERASE 1, MITOCHONDRIAL"/>
    <property type="match status" value="1"/>
</dbReference>
<comment type="pathway">
    <text evidence="1">Protein modification; protein lipoylation via exogenous pathway; protein N(6)-(lipoyl)lysine from lipoate: step 2/2.</text>
</comment>
<dbReference type="GO" id="GO:0017118">
    <property type="term" value="F:lipoyltransferase activity"/>
    <property type="evidence" value="ECO:0007669"/>
    <property type="project" value="TreeGrafter"/>
</dbReference>
<reference evidence="9 10" key="1">
    <citation type="submission" date="2012-08" db="EMBL/GenBank/DDBJ databases">
        <title>The Genome Sequence of Barnesiella intestinihominis YIT 11860.</title>
        <authorList>
            <consortium name="The Broad Institute Genome Sequencing Platform"/>
            <person name="Earl A."/>
            <person name="Ward D."/>
            <person name="Feldgarden M."/>
            <person name="Gevers D."/>
            <person name="Morotomi M."/>
            <person name="Walker B."/>
            <person name="Young S.K."/>
            <person name="Zeng Q."/>
            <person name="Gargeya S."/>
            <person name="Fitzgerald M."/>
            <person name="Haas B."/>
            <person name="Abouelleil A."/>
            <person name="Alvarado L."/>
            <person name="Arachchi H.M."/>
            <person name="Berlin A.M."/>
            <person name="Chapman S.B."/>
            <person name="Goldberg J."/>
            <person name="Griggs A."/>
            <person name="Gujja S."/>
            <person name="Hansen M."/>
            <person name="Howarth C."/>
            <person name="Imamovic A."/>
            <person name="Larimer J."/>
            <person name="McCowen C."/>
            <person name="Montmayeur A."/>
            <person name="Murphy C."/>
            <person name="Neiman D."/>
            <person name="Pearson M."/>
            <person name="Priest M."/>
            <person name="Roberts A."/>
            <person name="Saif S."/>
            <person name="Shea T."/>
            <person name="Sisk P."/>
            <person name="Sykes S."/>
            <person name="Wortman J."/>
            <person name="Nusbaum C."/>
            <person name="Birren B."/>
        </authorList>
    </citation>
    <scope>NUCLEOTIDE SEQUENCE [LARGE SCALE GENOMIC DNA]</scope>
    <source>
        <strain evidence="9 10">YIT 11860</strain>
    </source>
</reference>
<gene>
    <name evidence="9" type="ORF">HMPREF9448_01464</name>
</gene>
<keyword evidence="6" id="KW-0067">ATP-binding</keyword>
<dbReference type="GO" id="GO:0009249">
    <property type="term" value="P:protein lipoylation"/>
    <property type="evidence" value="ECO:0007669"/>
    <property type="project" value="InterPro"/>
</dbReference>
<feature type="domain" description="BPL/LPL catalytic" evidence="8">
    <location>
        <begin position="28"/>
        <end position="204"/>
    </location>
</feature>
<dbReference type="PATRIC" id="fig|742726.3.peg.1538"/>